<proteinExistence type="predicted"/>
<dbReference type="AlphaFoldDB" id="A0A3D8PTT5"/>
<organism evidence="1 2">
    <name type="scientific">Oceanobacillus arenosus</name>
    <dbReference type="NCBI Taxonomy" id="1229153"/>
    <lineage>
        <taxon>Bacteria</taxon>
        <taxon>Bacillati</taxon>
        <taxon>Bacillota</taxon>
        <taxon>Bacilli</taxon>
        <taxon>Bacillales</taxon>
        <taxon>Bacillaceae</taxon>
        <taxon>Oceanobacillus</taxon>
    </lineage>
</organism>
<dbReference type="RefSeq" id="WP_115772611.1">
    <property type="nucleotide sequence ID" value="NZ_PIOC01000012.1"/>
</dbReference>
<accession>A0A3D8PTT5</accession>
<name>A0A3D8PTT5_9BACI</name>
<dbReference type="Pfam" id="PF14035">
    <property type="entry name" value="YlzJ"/>
    <property type="match status" value="1"/>
</dbReference>
<evidence type="ECO:0000313" key="1">
    <source>
        <dbReference type="EMBL" id="RDW19536.1"/>
    </source>
</evidence>
<keyword evidence="2" id="KW-1185">Reference proteome</keyword>
<dbReference type="Proteomes" id="UP000257143">
    <property type="component" value="Unassembled WGS sequence"/>
</dbReference>
<dbReference type="EMBL" id="PIOC01000012">
    <property type="protein sequence ID" value="RDW19536.1"/>
    <property type="molecule type" value="Genomic_DNA"/>
</dbReference>
<comment type="caution">
    <text evidence="1">The sequence shown here is derived from an EMBL/GenBank/DDBJ whole genome shotgun (WGS) entry which is preliminary data.</text>
</comment>
<sequence>MILYTPISITDIYPETSDMFVNRKYIEHEGRLIAVERNSEGAYQMIQLLSTDPQDFLDDKYSPGTII</sequence>
<protein>
    <submittedName>
        <fullName evidence="1">Uncharacterized protein</fullName>
    </submittedName>
</protein>
<dbReference type="InterPro" id="IPR025619">
    <property type="entry name" value="YlzJ"/>
</dbReference>
<dbReference type="OrthoDB" id="1683573at2"/>
<evidence type="ECO:0000313" key="2">
    <source>
        <dbReference type="Proteomes" id="UP000257143"/>
    </source>
</evidence>
<gene>
    <name evidence="1" type="ORF">CWR48_07385</name>
</gene>
<reference evidence="2" key="1">
    <citation type="submission" date="2017-11" db="EMBL/GenBank/DDBJ databases">
        <authorList>
            <person name="Zhu W."/>
        </authorList>
    </citation>
    <scope>NUCLEOTIDE SEQUENCE [LARGE SCALE GENOMIC DNA]</scope>
    <source>
        <strain evidence="2">CAU 1183</strain>
    </source>
</reference>